<evidence type="ECO:0000313" key="3">
    <source>
        <dbReference type="Proteomes" id="UP000218965"/>
    </source>
</evidence>
<proteinExistence type="predicted"/>
<dbReference type="KEGG" id="malk:MalAC0309_1650"/>
<feature type="compositionally biased region" description="Pro residues" evidence="1">
    <location>
        <begin position="117"/>
        <end position="127"/>
    </location>
</feature>
<name>A0A0U5BLU4_9MICO</name>
<dbReference type="RefSeq" id="WP_096421733.1">
    <property type="nucleotide sequence ID" value="NZ_AP017315.1"/>
</dbReference>
<dbReference type="Proteomes" id="UP000218965">
    <property type="component" value="Chromosome"/>
</dbReference>
<reference evidence="2 3" key="2">
    <citation type="submission" date="2016-01" db="EMBL/GenBank/DDBJ databases">
        <title>Microcella alkaliphila JAM AC0309 whole genome shotgun sequence.</title>
        <authorList>
            <person name="Kurata A."/>
            <person name="Hirose Y."/>
            <person name="Kishimoto N."/>
            <person name="Kobayashi T."/>
        </authorList>
    </citation>
    <scope>NUCLEOTIDE SEQUENCE [LARGE SCALE GENOMIC DNA]</scope>
    <source>
        <strain evidence="2 3">JAM AC0309</strain>
    </source>
</reference>
<organism evidence="2 3">
    <name type="scientific">Microcella alkaliphila</name>
    <dbReference type="NCBI Taxonomy" id="279828"/>
    <lineage>
        <taxon>Bacteria</taxon>
        <taxon>Bacillati</taxon>
        <taxon>Actinomycetota</taxon>
        <taxon>Actinomycetes</taxon>
        <taxon>Micrococcales</taxon>
        <taxon>Microbacteriaceae</taxon>
        <taxon>Microcella</taxon>
    </lineage>
</organism>
<evidence type="ECO:0000256" key="1">
    <source>
        <dbReference type="SAM" id="MobiDB-lite"/>
    </source>
</evidence>
<gene>
    <name evidence="2" type="ORF">MalAC0309_1650</name>
</gene>
<dbReference type="EMBL" id="AP017315">
    <property type="protein sequence ID" value="BAU32501.1"/>
    <property type="molecule type" value="Genomic_DNA"/>
</dbReference>
<feature type="region of interest" description="Disordered" evidence="1">
    <location>
        <begin position="110"/>
        <end position="137"/>
    </location>
</feature>
<reference evidence="3" key="1">
    <citation type="submission" date="2015-12" db="EMBL/GenBank/DDBJ databases">
        <authorList>
            <person name="Shamseldin A."/>
            <person name="Moawad H."/>
            <person name="Abd El-Rahim W.M."/>
            <person name="Sadowsky M.J."/>
        </authorList>
    </citation>
    <scope>NUCLEOTIDE SEQUENCE [LARGE SCALE GENOMIC DNA]</scope>
    <source>
        <strain evidence="3">JAM AC0309</strain>
    </source>
</reference>
<evidence type="ECO:0000313" key="2">
    <source>
        <dbReference type="EMBL" id="BAU32501.1"/>
    </source>
</evidence>
<dbReference type="OrthoDB" id="5078788at2"/>
<accession>A0A0U5BLU4</accession>
<dbReference type="AlphaFoldDB" id="A0A0U5BLU4"/>
<sequence>MGLFSKKQTVVSVAFRELSEPPPKNELRSTYRYVSTLTPAPVVGDRLMVRGSDGKLAPVIVVAVEVTKATDGLAPVERAVTAEELDQATQKAAKDLDTWFRMARRSAGLSVSGRLPGKPPGDLPEIPPADGEASREDADAWGRGWYRIWKLAEEHGRGAEEIAAFKSKAYRWFAVRDRS</sequence>
<protein>
    <submittedName>
        <fullName evidence="2">Uncharacterized protein</fullName>
    </submittedName>
</protein>